<dbReference type="AlphaFoldDB" id="A0AAD6IJ74"/>
<evidence type="ECO:0000313" key="6">
    <source>
        <dbReference type="Proteomes" id="UP001219568"/>
    </source>
</evidence>
<dbReference type="GO" id="GO:0032259">
    <property type="term" value="P:methylation"/>
    <property type="evidence" value="ECO:0007669"/>
    <property type="project" value="UniProtKB-KW"/>
</dbReference>
<dbReference type="PANTHER" id="PTHR43712:SF17">
    <property type="entry name" value="O-METHYLTRANSFERASE"/>
    <property type="match status" value="1"/>
</dbReference>
<dbReference type="PROSITE" id="PS51683">
    <property type="entry name" value="SAM_OMT_II"/>
    <property type="match status" value="1"/>
</dbReference>
<dbReference type="PANTHER" id="PTHR43712">
    <property type="entry name" value="PUTATIVE (AFU_ORTHOLOGUE AFUA_4G14580)-RELATED"/>
    <property type="match status" value="1"/>
</dbReference>
<organism evidence="5 6">
    <name type="scientific">Penicillium canescens</name>
    <dbReference type="NCBI Taxonomy" id="5083"/>
    <lineage>
        <taxon>Eukaryota</taxon>
        <taxon>Fungi</taxon>
        <taxon>Dikarya</taxon>
        <taxon>Ascomycota</taxon>
        <taxon>Pezizomycotina</taxon>
        <taxon>Eurotiomycetes</taxon>
        <taxon>Eurotiomycetidae</taxon>
        <taxon>Eurotiales</taxon>
        <taxon>Aspergillaceae</taxon>
        <taxon>Penicillium</taxon>
    </lineage>
</organism>
<evidence type="ECO:0000256" key="3">
    <source>
        <dbReference type="ARBA" id="ARBA00022691"/>
    </source>
</evidence>
<dbReference type="InterPro" id="IPR016461">
    <property type="entry name" value="COMT-like"/>
</dbReference>
<dbReference type="GO" id="GO:0008171">
    <property type="term" value="F:O-methyltransferase activity"/>
    <property type="evidence" value="ECO:0007669"/>
    <property type="project" value="InterPro"/>
</dbReference>
<reference evidence="5" key="2">
    <citation type="submission" date="2023-01" db="EMBL/GenBank/DDBJ databases">
        <authorList>
            <person name="Petersen C."/>
        </authorList>
    </citation>
    <scope>NUCLEOTIDE SEQUENCE</scope>
    <source>
        <strain evidence="5">IBT 15450</strain>
    </source>
</reference>
<keyword evidence="1" id="KW-0489">Methyltransferase</keyword>
<evidence type="ECO:0000259" key="4">
    <source>
        <dbReference type="Pfam" id="PF00891"/>
    </source>
</evidence>
<evidence type="ECO:0000256" key="1">
    <source>
        <dbReference type="ARBA" id="ARBA00022603"/>
    </source>
</evidence>
<evidence type="ECO:0000256" key="2">
    <source>
        <dbReference type="ARBA" id="ARBA00022679"/>
    </source>
</evidence>
<keyword evidence="3" id="KW-0949">S-adenosyl-L-methionine</keyword>
<evidence type="ECO:0000313" key="5">
    <source>
        <dbReference type="EMBL" id="KAJ6051094.1"/>
    </source>
</evidence>
<dbReference type="GO" id="GO:0044550">
    <property type="term" value="P:secondary metabolite biosynthetic process"/>
    <property type="evidence" value="ECO:0007669"/>
    <property type="project" value="UniProtKB-ARBA"/>
</dbReference>
<keyword evidence="2" id="KW-0808">Transferase</keyword>
<dbReference type="EMBL" id="JAQJZL010000002">
    <property type="protein sequence ID" value="KAJ6051094.1"/>
    <property type="molecule type" value="Genomic_DNA"/>
</dbReference>
<dbReference type="Gene3D" id="3.40.50.150">
    <property type="entry name" value="Vaccinia Virus protein VP39"/>
    <property type="match status" value="1"/>
</dbReference>
<dbReference type="InterPro" id="IPR001077">
    <property type="entry name" value="COMT_C"/>
</dbReference>
<dbReference type="Pfam" id="PF00891">
    <property type="entry name" value="Methyltransf_2"/>
    <property type="match status" value="1"/>
</dbReference>
<gene>
    <name evidence="5" type="ORF">N7460_001628</name>
</gene>
<reference evidence="5" key="1">
    <citation type="journal article" date="2023" name="IMA Fungus">
        <title>Comparative genomic study of the Penicillium genus elucidates a diverse pangenome and 15 lateral gene transfer events.</title>
        <authorList>
            <person name="Petersen C."/>
            <person name="Sorensen T."/>
            <person name="Nielsen M.R."/>
            <person name="Sondergaard T.E."/>
            <person name="Sorensen J.L."/>
            <person name="Fitzpatrick D.A."/>
            <person name="Frisvad J.C."/>
            <person name="Nielsen K.L."/>
        </authorList>
    </citation>
    <scope>NUCLEOTIDE SEQUENCE</scope>
    <source>
        <strain evidence="5">IBT 15450</strain>
    </source>
</reference>
<comment type="caution">
    <text evidence="5">The sequence shown here is derived from an EMBL/GenBank/DDBJ whole genome shotgun (WGS) entry which is preliminary data.</text>
</comment>
<protein>
    <recommendedName>
        <fullName evidence="4">O-methyltransferase C-terminal domain-containing protein</fullName>
    </recommendedName>
</protein>
<sequence length="195" mass="22377">MFQLLRSPPSRGRILQPRHGGRILETSHEDTPLVVDIGGNIGHDMERFRQAHTENASRLYLQDRPEVIKLSKCPDPVNKMSYDFFNPQPIKGSRVYYMHGVLHDWSDEPARKILAMQRDTMTTGYGTLLVHDHIAPREFAHPHTTAYDLTMMVMVAGTDWTEMQWEELLRPEGSKMVKIWKSALAVQGIIEAELV</sequence>
<keyword evidence="6" id="KW-1185">Reference proteome</keyword>
<proteinExistence type="predicted"/>
<dbReference type="SUPFAM" id="SSF53335">
    <property type="entry name" value="S-adenosyl-L-methionine-dependent methyltransferases"/>
    <property type="match status" value="1"/>
</dbReference>
<feature type="domain" description="O-methyltransferase C-terminal" evidence="4">
    <location>
        <begin position="30"/>
        <end position="173"/>
    </location>
</feature>
<accession>A0AAD6IJ74</accession>
<dbReference type="InterPro" id="IPR029063">
    <property type="entry name" value="SAM-dependent_MTases_sf"/>
</dbReference>
<dbReference type="Proteomes" id="UP001219568">
    <property type="component" value="Unassembled WGS sequence"/>
</dbReference>
<name>A0AAD6IJ74_PENCN</name>